<protein>
    <submittedName>
        <fullName evidence="1">Uncharacterized protein</fullName>
    </submittedName>
</protein>
<dbReference type="AlphaFoldDB" id="X1GVY8"/>
<reference evidence="1" key="1">
    <citation type="journal article" date="2014" name="Front. Microbiol.">
        <title>High frequency of phylogenetically diverse reductive dehalogenase-homologous genes in deep subseafloor sedimentary metagenomes.</title>
        <authorList>
            <person name="Kawai M."/>
            <person name="Futagami T."/>
            <person name="Toyoda A."/>
            <person name="Takaki Y."/>
            <person name="Nishi S."/>
            <person name="Hori S."/>
            <person name="Arai W."/>
            <person name="Tsubouchi T."/>
            <person name="Morono Y."/>
            <person name="Uchiyama I."/>
            <person name="Ito T."/>
            <person name="Fujiyama A."/>
            <person name="Inagaki F."/>
            <person name="Takami H."/>
        </authorList>
    </citation>
    <scope>NUCLEOTIDE SEQUENCE</scope>
    <source>
        <strain evidence="1">Expedition CK06-06</strain>
    </source>
</reference>
<evidence type="ECO:0000313" key="1">
    <source>
        <dbReference type="EMBL" id="GAH45794.1"/>
    </source>
</evidence>
<dbReference type="EMBL" id="BARU01008869">
    <property type="protein sequence ID" value="GAH45794.1"/>
    <property type="molecule type" value="Genomic_DNA"/>
</dbReference>
<gene>
    <name evidence="1" type="ORF">S03H2_17237</name>
</gene>
<proteinExistence type="predicted"/>
<name>X1GVY8_9ZZZZ</name>
<sequence>MRDTLDKSEAGKRLLENIVFSDAHLSLKTKKKMDISKNEIEELFSQVVNILQERCKEEFGPMLAKAKFNGALKKLNERKR</sequence>
<comment type="caution">
    <text evidence="1">The sequence shown here is derived from an EMBL/GenBank/DDBJ whole genome shotgun (WGS) entry which is preliminary data.</text>
</comment>
<organism evidence="1">
    <name type="scientific">marine sediment metagenome</name>
    <dbReference type="NCBI Taxonomy" id="412755"/>
    <lineage>
        <taxon>unclassified sequences</taxon>
        <taxon>metagenomes</taxon>
        <taxon>ecological metagenomes</taxon>
    </lineage>
</organism>
<accession>X1GVY8</accession>